<keyword evidence="1" id="KW-0472">Membrane</keyword>
<dbReference type="Proteomes" id="UP001310386">
    <property type="component" value="Unassembled WGS sequence"/>
</dbReference>
<evidence type="ECO:0000313" key="3">
    <source>
        <dbReference type="Proteomes" id="UP001310386"/>
    </source>
</evidence>
<reference evidence="2" key="1">
    <citation type="submission" date="2023-12" db="EMBL/GenBank/DDBJ databases">
        <title>Fervidustalea candida gen. nov., sp. nov., a novel member of the family Paenibacillaceae isolated from a geothermal area.</title>
        <authorList>
            <person name="Li W.-J."/>
            <person name="Jiao J.-Y."/>
            <person name="Chen Y."/>
        </authorList>
    </citation>
    <scope>NUCLEOTIDE SEQUENCE</scope>
    <source>
        <strain evidence="2">SYSU GA230002</strain>
    </source>
</reference>
<keyword evidence="1" id="KW-0812">Transmembrane</keyword>
<dbReference type="InterPro" id="IPR007436">
    <property type="entry name" value="DUF485"/>
</dbReference>
<organism evidence="2 3">
    <name type="scientific">Ferviditalea candida</name>
    <dbReference type="NCBI Taxonomy" id="3108399"/>
    <lineage>
        <taxon>Bacteria</taxon>
        <taxon>Bacillati</taxon>
        <taxon>Bacillota</taxon>
        <taxon>Bacilli</taxon>
        <taxon>Bacillales</taxon>
        <taxon>Paenibacillaceae</taxon>
        <taxon>Ferviditalea</taxon>
    </lineage>
</organism>
<gene>
    <name evidence="2" type="ORF">VF724_07945</name>
</gene>
<dbReference type="PANTHER" id="PTHR38441">
    <property type="entry name" value="INTEGRAL MEMBRANE PROTEIN-RELATED"/>
    <property type="match status" value="1"/>
</dbReference>
<sequence length="114" mass="13362">MKLPGAERLRSDVLIQVLLKRKKSFIIPATLFFLSFYFTLPVLTSFYPEIVNVIIWRGISLAWMLAFAQFVMTGLIVVLYIWKAHRYDTLVEKIRMERLREYEDSISGGEKVNT</sequence>
<dbReference type="PANTHER" id="PTHR38441:SF1">
    <property type="entry name" value="MEMBRANE PROTEIN"/>
    <property type="match status" value="1"/>
</dbReference>
<accession>A0ABU5ZGF9</accession>
<comment type="caution">
    <text evidence="2">The sequence shown here is derived from an EMBL/GenBank/DDBJ whole genome shotgun (WGS) entry which is preliminary data.</text>
</comment>
<keyword evidence="3" id="KW-1185">Reference proteome</keyword>
<dbReference type="RefSeq" id="WP_371753715.1">
    <property type="nucleotide sequence ID" value="NZ_JAYJLD010000009.1"/>
</dbReference>
<name>A0ABU5ZGF9_9BACL</name>
<evidence type="ECO:0000256" key="1">
    <source>
        <dbReference type="SAM" id="Phobius"/>
    </source>
</evidence>
<proteinExistence type="predicted"/>
<protein>
    <submittedName>
        <fullName evidence="2">DUF485 domain-containing protein</fullName>
    </submittedName>
</protein>
<feature type="transmembrane region" description="Helical" evidence="1">
    <location>
        <begin position="25"/>
        <end position="47"/>
    </location>
</feature>
<feature type="transmembrane region" description="Helical" evidence="1">
    <location>
        <begin position="59"/>
        <end position="82"/>
    </location>
</feature>
<dbReference type="EMBL" id="JAYJLD010000009">
    <property type="protein sequence ID" value="MEB3101593.1"/>
    <property type="molecule type" value="Genomic_DNA"/>
</dbReference>
<keyword evidence="1" id="KW-1133">Transmembrane helix</keyword>
<dbReference type="Pfam" id="PF04341">
    <property type="entry name" value="DUF485"/>
    <property type="match status" value="1"/>
</dbReference>
<evidence type="ECO:0000313" key="2">
    <source>
        <dbReference type="EMBL" id="MEB3101593.1"/>
    </source>
</evidence>